<gene>
    <name evidence="2" type="ORF">M0R45_030632</name>
</gene>
<keyword evidence="1" id="KW-1133">Transmembrane helix</keyword>
<keyword evidence="1" id="KW-0812">Transmembrane</keyword>
<evidence type="ECO:0000256" key="1">
    <source>
        <dbReference type="SAM" id="Phobius"/>
    </source>
</evidence>
<organism evidence="2 3">
    <name type="scientific">Rubus argutus</name>
    <name type="common">Southern blackberry</name>
    <dbReference type="NCBI Taxonomy" id="59490"/>
    <lineage>
        <taxon>Eukaryota</taxon>
        <taxon>Viridiplantae</taxon>
        <taxon>Streptophyta</taxon>
        <taxon>Embryophyta</taxon>
        <taxon>Tracheophyta</taxon>
        <taxon>Spermatophyta</taxon>
        <taxon>Magnoliopsida</taxon>
        <taxon>eudicotyledons</taxon>
        <taxon>Gunneridae</taxon>
        <taxon>Pentapetalae</taxon>
        <taxon>rosids</taxon>
        <taxon>fabids</taxon>
        <taxon>Rosales</taxon>
        <taxon>Rosaceae</taxon>
        <taxon>Rosoideae</taxon>
        <taxon>Rosoideae incertae sedis</taxon>
        <taxon>Rubus</taxon>
    </lineage>
</organism>
<protein>
    <submittedName>
        <fullName evidence="2">Uncharacterized protein</fullName>
    </submittedName>
</protein>
<proteinExistence type="predicted"/>
<dbReference type="AlphaFoldDB" id="A0AAW1WCF9"/>
<dbReference type="Proteomes" id="UP001457282">
    <property type="component" value="Unassembled WGS sequence"/>
</dbReference>
<keyword evidence="3" id="KW-1185">Reference proteome</keyword>
<evidence type="ECO:0000313" key="3">
    <source>
        <dbReference type="Proteomes" id="UP001457282"/>
    </source>
</evidence>
<feature type="transmembrane region" description="Helical" evidence="1">
    <location>
        <begin position="69"/>
        <end position="90"/>
    </location>
</feature>
<comment type="caution">
    <text evidence="2">The sequence shown here is derived from an EMBL/GenBank/DDBJ whole genome shotgun (WGS) entry which is preliminary data.</text>
</comment>
<evidence type="ECO:0000313" key="2">
    <source>
        <dbReference type="EMBL" id="KAK9922152.1"/>
    </source>
</evidence>
<name>A0AAW1WCF9_RUBAR</name>
<sequence>MVELIGSMAWVFMVVDCDLLMAGEHGEVRWSQWCRNELGGCCLNLLLLVFAGLIDSWQSEMAWVVKPWLCIWVFGFCTARVGWIGIVVPWQKLGFGHGGDVRD</sequence>
<dbReference type="EMBL" id="JBEDUW010000006">
    <property type="protein sequence ID" value="KAK9922152.1"/>
    <property type="molecule type" value="Genomic_DNA"/>
</dbReference>
<reference evidence="2 3" key="1">
    <citation type="journal article" date="2023" name="G3 (Bethesda)">
        <title>A chromosome-length genome assembly and annotation of blackberry (Rubus argutus, cv. 'Hillquist').</title>
        <authorList>
            <person name="Bruna T."/>
            <person name="Aryal R."/>
            <person name="Dudchenko O."/>
            <person name="Sargent D.J."/>
            <person name="Mead D."/>
            <person name="Buti M."/>
            <person name="Cavallini A."/>
            <person name="Hytonen T."/>
            <person name="Andres J."/>
            <person name="Pham M."/>
            <person name="Weisz D."/>
            <person name="Mascagni F."/>
            <person name="Usai G."/>
            <person name="Natali L."/>
            <person name="Bassil N."/>
            <person name="Fernandez G.E."/>
            <person name="Lomsadze A."/>
            <person name="Armour M."/>
            <person name="Olukolu B."/>
            <person name="Poorten T."/>
            <person name="Britton C."/>
            <person name="Davik J."/>
            <person name="Ashrafi H."/>
            <person name="Aiden E.L."/>
            <person name="Borodovsky M."/>
            <person name="Worthington M."/>
        </authorList>
    </citation>
    <scope>NUCLEOTIDE SEQUENCE [LARGE SCALE GENOMIC DNA]</scope>
    <source>
        <strain evidence="2">PI 553951</strain>
    </source>
</reference>
<keyword evidence="1" id="KW-0472">Membrane</keyword>
<accession>A0AAW1WCF9</accession>